<dbReference type="RefSeq" id="WP_338393551.1">
    <property type="nucleotide sequence ID" value="NZ_AP025314.1"/>
</dbReference>
<dbReference type="KEGG" id="fax:FUAX_07150"/>
<name>A0AAU9CJW5_9BACT</name>
<evidence type="ECO:0008006" key="4">
    <source>
        <dbReference type="Google" id="ProtNLM"/>
    </source>
</evidence>
<dbReference type="Proteomes" id="UP001348817">
    <property type="component" value="Chromosome"/>
</dbReference>
<gene>
    <name evidence="2" type="ORF">FUAX_07150</name>
</gene>
<evidence type="ECO:0000256" key="1">
    <source>
        <dbReference type="SAM" id="SignalP"/>
    </source>
</evidence>
<feature type="signal peptide" evidence="1">
    <location>
        <begin position="1"/>
        <end position="25"/>
    </location>
</feature>
<dbReference type="PROSITE" id="PS51257">
    <property type="entry name" value="PROKAR_LIPOPROTEIN"/>
    <property type="match status" value="1"/>
</dbReference>
<reference evidence="2 3" key="1">
    <citation type="submission" date="2021-12" db="EMBL/GenBank/DDBJ databases">
        <title>Genome sequencing of bacteria with rrn-lacking chromosome and rrn-plasmid.</title>
        <authorList>
            <person name="Anda M."/>
            <person name="Iwasaki W."/>
        </authorList>
    </citation>
    <scope>NUCLEOTIDE SEQUENCE [LARGE SCALE GENOMIC DNA]</scope>
    <source>
        <strain evidence="2 3">DSM 100852</strain>
    </source>
</reference>
<dbReference type="AlphaFoldDB" id="A0AAU9CJW5"/>
<keyword evidence="1" id="KW-0732">Signal</keyword>
<keyword evidence="3" id="KW-1185">Reference proteome</keyword>
<evidence type="ECO:0000313" key="2">
    <source>
        <dbReference type="EMBL" id="BDD08283.1"/>
    </source>
</evidence>
<organism evidence="2 3">
    <name type="scientific">Fulvitalea axinellae</name>
    <dbReference type="NCBI Taxonomy" id="1182444"/>
    <lineage>
        <taxon>Bacteria</taxon>
        <taxon>Pseudomonadati</taxon>
        <taxon>Bacteroidota</taxon>
        <taxon>Cytophagia</taxon>
        <taxon>Cytophagales</taxon>
        <taxon>Persicobacteraceae</taxon>
        <taxon>Fulvitalea</taxon>
    </lineage>
</organism>
<protein>
    <recommendedName>
        <fullName evidence="4">Bacterial surface antigen (D15) domain-containing protein</fullName>
    </recommendedName>
</protein>
<dbReference type="EMBL" id="AP025314">
    <property type="protein sequence ID" value="BDD08283.1"/>
    <property type="molecule type" value="Genomic_DNA"/>
</dbReference>
<evidence type="ECO:0000313" key="3">
    <source>
        <dbReference type="Proteomes" id="UP001348817"/>
    </source>
</evidence>
<accession>A0AAU9CJW5</accession>
<proteinExistence type="predicted"/>
<sequence length="340" mass="38052">MNVKRYAFFLLALMACLAHTTGAWAQKKPRAVTYSTLYDEPSVIHKLFVKIQPIYGELFATNTTAGYGLEVEYYMKNQMHFMANARTSYASVTEGVGNAAANQNNAQSDPGQFVYAEFGATYHISDSEKEAETRMILFRSSYKKGNKWAAKVPDKIRIPAKVRKIIGARLGGIYYNTGVDMNRTLKSQDGLKLYPEGLTSGDLFVDQNSTVYGGMRSMGGYVGASMSYIRNIAIKPDKTYGNLMDDRMIEVFADLLFMPYNKFDELLYQNVRIDTSPVKTTTIGYRAGINGKFNRTFTWSYGGEIGYRPGIAERGFYAVIKVGFPVFGTSLKDEVEAFGR</sequence>
<feature type="chain" id="PRO_5043403769" description="Bacterial surface antigen (D15) domain-containing protein" evidence="1">
    <location>
        <begin position="26"/>
        <end position="340"/>
    </location>
</feature>